<dbReference type="InterPro" id="IPR027417">
    <property type="entry name" value="P-loop_NTPase"/>
</dbReference>
<evidence type="ECO:0000256" key="1">
    <source>
        <dbReference type="SAM" id="Phobius"/>
    </source>
</evidence>
<evidence type="ECO:0000313" key="2">
    <source>
        <dbReference type="EMBL" id="RFU33864.1"/>
    </source>
</evidence>
<dbReference type="SUPFAM" id="SSF52540">
    <property type="entry name" value="P-loop containing nucleoside triphosphate hydrolases"/>
    <property type="match status" value="1"/>
</dbReference>
<dbReference type="STRING" id="5539.A0A3E2HKD5"/>
<dbReference type="Gene3D" id="3.40.50.300">
    <property type="entry name" value="P-loop containing nucleotide triphosphate hydrolases"/>
    <property type="match status" value="1"/>
</dbReference>
<protein>
    <recommendedName>
        <fullName evidence="4">NAD dependent epimerase/dehydratase</fullName>
    </recommendedName>
</protein>
<gene>
    <name evidence="2" type="ORF">B7463_g2517</name>
</gene>
<dbReference type="OMA" id="GMHESEL"/>
<proteinExistence type="predicted"/>
<keyword evidence="3" id="KW-1185">Reference proteome</keyword>
<feature type="non-terminal residue" evidence="2">
    <location>
        <position position="324"/>
    </location>
</feature>
<dbReference type="Pfam" id="PF17784">
    <property type="entry name" value="Sulfotransfer_4"/>
    <property type="match status" value="1"/>
</dbReference>
<dbReference type="Proteomes" id="UP000258309">
    <property type="component" value="Unassembled WGS sequence"/>
</dbReference>
<organism evidence="2 3">
    <name type="scientific">Scytalidium lignicola</name>
    <name type="common">Hyphomycete</name>
    <dbReference type="NCBI Taxonomy" id="5539"/>
    <lineage>
        <taxon>Eukaryota</taxon>
        <taxon>Fungi</taxon>
        <taxon>Dikarya</taxon>
        <taxon>Ascomycota</taxon>
        <taxon>Pezizomycotina</taxon>
        <taxon>Leotiomycetes</taxon>
        <taxon>Leotiomycetes incertae sedis</taxon>
        <taxon>Scytalidium</taxon>
    </lineage>
</organism>
<dbReference type="InterPro" id="IPR040632">
    <property type="entry name" value="Sulfotransfer_4"/>
</dbReference>
<accession>A0A3E2HKD5</accession>
<evidence type="ECO:0000313" key="3">
    <source>
        <dbReference type="Proteomes" id="UP000258309"/>
    </source>
</evidence>
<keyword evidence="1" id="KW-1133">Transmembrane helix</keyword>
<comment type="caution">
    <text evidence="2">The sequence shown here is derived from an EMBL/GenBank/DDBJ whole genome shotgun (WGS) entry which is preliminary data.</text>
</comment>
<reference evidence="2 3" key="1">
    <citation type="submission" date="2018-05" db="EMBL/GenBank/DDBJ databases">
        <title>Draft genome sequence of Scytalidium lignicola DSM 105466, a ubiquitous saprotrophic fungus.</title>
        <authorList>
            <person name="Buettner E."/>
            <person name="Gebauer A.M."/>
            <person name="Hofrichter M."/>
            <person name="Liers C."/>
            <person name="Kellner H."/>
        </authorList>
    </citation>
    <scope>NUCLEOTIDE SEQUENCE [LARGE SCALE GENOMIC DNA]</scope>
    <source>
        <strain evidence="2 3">DSM 105466</strain>
    </source>
</reference>
<dbReference type="PANTHER" id="PTHR36978">
    <property type="entry name" value="P-LOOP CONTAINING NUCLEOTIDE TRIPHOSPHATE HYDROLASE"/>
    <property type="match status" value="1"/>
</dbReference>
<dbReference type="AlphaFoldDB" id="A0A3E2HKD5"/>
<sequence>MSKNPEDFSVRSNFSGFLEFNLGMHESELLMRFMCLETTPDFDVFVASFVDFALSNQLTGRVWHKCGQAEEQDNSPSNARIDQIRKHALRQALQRLGYGKTYHMMCASVENPPDCLMWLDALAAKYDGVCDFGRKEWDQLLGDCQAVCDWPACAFAKELIEAYPNAKVILTTRDVDSWHASVMKTVYWRATDPEHEFVSQFSWAASMYYPMLNKFFETFFRGDFPNKGKQVYLDHVAEVRSLVPTERLLEYNIKEGWGPLCEFLGEEIPDTPFPTGNEVANFIKRCRTRNRRQMMNSALQAVIMSSAFLAASAFALYAWDRLRH</sequence>
<keyword evidence="1" id="KW-0812">Transmembrane</keyword>
<dbReference type="EMBL" id="NCSJ02000029">
    <property type="protein sequence ID" value="RFU33864.1"/>
    <property type="molecule type" value="Genomic_DNA"/>
</dbReference>
<dbReference type="OrthoDB" id="408152at2759"/>
<name>A0A3E2HKD5_SCYLI</name>
<keyword evidence="1" id="KW-0472">Membrane</keyword>
<evidence type="ECO:0008006" key="4">
    <source>
        <dbReference type="Google" id="ProtNLM"/>
    </source>
</evidence>
<feature type="transmembrane region" description="Helical" evidence="1">
    <location>
        <begin position="297"/>
        <end position="319"/>
    </location>
</feature>
<dbReference type="PANTHER" id="PTHR36978:SF4">
    <property type="entry name" value="P-LOOP CONTAINING NUCLEOSIDE TRIPHOSPHATE HYDROLASE PROTEIN"/>
    <property type="match status" value="1"/>
</dbReference>
<feature type="non-terminal residue" evidence="2">
    <location>
        <position position="1"/>
    </location>
</feature>